<dbReference type="SMART" id="SM00073">
    <property type="entry name" value="HPT"/>
    <property type="match status" value="1"/>
</dbReference>
<dbReference type="InterPro" id="IPR003594">
    <property type="entry name" value="HATPase_dom"/>
</dbReference>
<dbReference type="CDD" id="cd16916">
    <property type="entry name" value="HATPase_CheA-like"/>
    <property type="match status" value="1"/>
</dbReference>
<dbReference type="SUPFAM" id="SSF47384">
    <property type="entry name" value="Homodimeric domain of signal transducing histidine kinase"/>
    <property type="match status" value="1"/>
</dbReference>
<dbReference type="RefSeq" id="WP_181496645.1">
    <property type="nucleotide sequence ID" value="NZ_CP032152.1"/>
</dbReference>
<feature type="modified residue" description="Phosphohistidine" evidence="7">
    <location>
        <position position="49"/>
    </location>
</feature>
<evidence type="ECO:0000313" key="15">
    <source>
        <dbReference type="Proteomes" id="UP000261812"/>
    </source>
</evidence>
<name>A0A7D6F4E8_9CYAN</name>
<dbReference type="PRINTS" id="PR00344">
    <property type="entry name" value="BCTRLSENSOR"/>
</dbReference>
<sequence>MQSDQQKRILGYFIEEAQEHLTTIEDSLMNLQQVVNDPEAMSEMFRAAHSVKGGAAMLGLHSIQHTAHKLEDYFKILREHPVTVDETLEQLFLQAFDALRELLDELQGPFGLTEETATATLNRVEPVFNQLQAHLSHLTQGAEAAPSPPVAEPIKPPVQPVADSSYRLVFQTEVPDRLRVMLQLFKQPDSPQVRQELAAACSNLGQLGETFALPQWVELLAIAQQAVSNTAQPLTALAPVVIKEIMAARDLVLNGQGSAIRPSDSLVALQPPVIEEAPAVVPEEPEPAVLASAPVTLEEPPAPLEMAAEVAPPEVSAPEEEVSEPMAPMTSGGDGVTVFGEESGTDFQELSDIFSDATALPTDWLEDTLEEDLANLGLAGEAAFDEEISDFLNMTAAEELPEAEASLDAILDEIEELSGELGPAEVEEASLADLTPPAIAESMSETLEAPLTLDRPVEESAAAAPAELGLDAFLEQFTEEAPSEMATFDEAVASLEDFLGEVETSEAPDLLPLEEDFEIPALSDVAEDVAEFLEEVPGLNDVLENLVVDNAAEEALAEFITPPSTDDPWADTLSALETPAIAEPSTPEVTAANIAEPEALGEEILPSPEPASIAELESLMEESLTSPEAATVAESESLVEESLPSSEAAGMTEPEAVAEESILSPEAELEAVVNDITGPASPESVLEELEGLIEQSTTSTTPPEAATFNELEQLLETAAQPTSAFEDLEQLLGQATPAAPTPAPTTADDSFADLEKLIPQPTGSSAKAATPRRAGAGAKSSSLVEQTMRVPVRHLDTLSNLVGELVVNRNSLEDTQERLRQFLDNLLYQVQQLGEVSQQMQDLYERSLLESSLLGVTTARAANGQGERGTHATGVEFDALEMDRFTGFHTLSQEVIERIVRVREAADDIQYVVDEVEQVARQFRQVTTQVQEGLSRSRMVPFREMSQRLPGAVRRVATTIGKQVELKIEGEDTLIDKGILEKLFDPMTHLINNAVYHGIESPEERQRLGKPEKGLIRVRAFYQGSQAIISVSDDGAGIDPERVKRKAIEKGLLKEADAPNLSRQEVYAFLFQSGFSTKDQADALAGRGVGMDVVRKNLEDIRGTINIDSTVGKGTTFTIRLPLTLSITKALCCIDNHCRIAFPIDGVEDMLDIPQERIQTLEDGQRVLSWHDRLLPVRKLGDLLKYSRNISRSNVYGGSTQDDGMVSIVVLRSGDDLVAMEVDQVIGEQEIVIKQLSGPVPKPVGVAGVTVQGDGRAMAIADVLEIIDLSLGRMDRDWRGFGHTVEVAEPEEASEPLVLIIDDSITVRELLSMTFTRAGYRVEQARDGQDAWEKLRSGLPCDLVFCDIEMPRMDGLELLARIQKDPKLNHLPIAMLTSRGADRHRKMAAQLGARAYFTKPYLEEQLLDAAARLLRGEVLVQQEPTPTP</sequence>
<gene>
    <name evidence="14" type="ORF">D3A95_05590</name>
</gene>
<dbReference type="Pfam" id="PF01584">
    <property type="entry name" value="CheW"/>
    <property type="match status" value="1"/>
</dbReference>
<dbReference type="InterPro" id="IPR036061">
    <property type="entry name" value="CheW-like_dom_sf"/>
</dbReference>
<dbReference type="InterPro" id="IPR001789">
    <property type="entry name" value="Sig_transdc_resp-reg_receiver"/>
</dbReference>
<dbReference type="FunFam" id="3.30.565.10:FF:000016">
    <property type="entry name" value="Chemotaxis protein CheA, putative"/>
    <property type="match status" value="1"/>
</dbReference>
<feature type="region of interest" description="Disordered" evidence="9">
    <location>
        <begin position="761"/>
        <end position="783"/>
    </location>
</feature>
<dbReference type="InterPro" id="IPR004105">
    <property type="entry name" value="CheA-like_dim"/>
</dbReference>
<dbReference type="PROSITE" id="PS50851">
    <property type="entry name" value="CHEW"/>
    <property type="match status" value="1"/>
</dbReference>
<evidence type="ECO:0000259" key="10">
    <source>
        <dbReference type="PROSITE" id="PS50109"/>
    </source>
</evidence>
<dbReference type="SMART" id="SM00260">
    <property type="entry name" value="CheW"/>
    <property type="match status" value="1"/>
</dbReference>
<feature type="domain" description="Histidine kinase" evidence="10">
    <location>
        <begin position="890"/>
        <end position="1125"/>
    </location>
</feature>
<dbReference type="Pfam" id="PF02895">
    <property type="entry name" value="H-kinase_dim"/>
    <property type="match status" value="1"/>
</dbReference>
<dbReference type="InterPro" id="IPR051315">
    <property type="entry name" value="Bact_Chemotaxis_CheA"/>
</dbReference>
<dbReference type="InterPro" id="IPR004358">
    <property type="entry name" value="Sig_transdc_His_kin-like_C"/>
</dbReference>
<dbReference type="InterPro" id="IPR002545">
    <property type="entry name" value="CheW-lke_dom"/>
</dbReference>
<dbReference type="InterPro" id="IPR036097">
    <property type="entry name" value="HisK_dim/P_sf"/>
</dbReference>
<evidence type="ECO:0000256" key="7">
    <source>
        <dbReference type="PROSITE-ProRule" id="PRU00110"/>
    </source>
</evidence>
<dbReference type="Gene3D" id="1.20.120.160">
    <property type="entry name" value="HPT domain"/>
    <property type="match status" value="1"/>
</dbReference>
<comment type="catalytic activity">
    <reaction evidence="1">
        <text>ATP + protein L-histidine = ADP + protein N-phospho-L-histidine.</text>
        <dbReference type="EC" id="2.7.13.3"/>
    </reaction>
</comment>
<dbReference type="PROSITE" id="PS50109">
    <property type="entry name" value="HIS_KIN"/>
    <property type="match status" value="1"/>
</dbReference>
<dbReference type="PANTHER" id="PTHR43395:SF1">
    <property type="entry name" value="CHEMOTAXIS PROTEIN CHEA"/>
    <property type="match status" value="1"/>
</dbReference>
<dbReference type="Gene3D" id="3.40.50.2300">
    <property type="match status" value="1"/>
</dbReference>
<dbReference type="Pfam" id="PF00072">
    <property type="entry name" value="Response_reg"/>
    <property type="match status" value="1"/>
</dbReference>
<dbReference type="CDD" id="cd00088">
    <property type="entry name" value="HPT"/>
    <property type="match status" value="1"/>
</dbReference>
<organism evidence="14 15">
    <name type="scientific">Thermosynechococcus sichuanensis E542</name>
    <dbReference type="NCBI Taxonomy" id="2016101"/>
    <lineage>
        <taxon>Bacteria</taxon>
        <taxon>Bacillati</taxon>
        <taxon>Cyanobacteriota</taxon>
        <taxon>Cyanophyceae</taxon>
        <taxon>Acaryochloridales</taxon>
        <taxon>Thermosynechococcaceae</taxon>
        <taxon>Thermosynechococcus</taxon>
        <taxon>Thermosynechococcus sichuanensis</taxon>
    </lineage>
</organism>
<evidence type="ECO:0000256" key="2">
    <source>
        <dbReference type="ARBA" id="ARBA00012438"/>
    </source>
</evidence>
<dbReference type="GO" id="GO:0005737">
    <property type="term" value="C:cytoplasm"/>
    <property type="evidence" value="ECO:0007669"/>
    <property type="project" value="InterPro"/>
</dbReference>
<dbReference type="Gene3D" id="2.30.30.40">
    <property type="entry name" value="SH3 Domains"/>
    <property type="match status" value="1"/>
</dbReference>
<dbReference type="Proteomes" id="UP000261812">
    <property type="component" value="Chromosome"/>
</dbReference>
<accession>A0A7D6F4E8</accession>
<evidence type="ECO:0000256" key="6">
    <source>
        <dbReference type="ARBA" id="ARBA00023012"/>
    </source>
</evidence>
<dbReference type="InterPro" id="IPR036641">
    <property type="entry name" value="HPT_dom_sf"/>
</dbReference>
<dbReference type="Pfam" id="PF01627">
    <property type="entry name" value="Hpt"/>
    <property type="match status" value="1"/>
</dbReference>
<reference evidence="15" key="1">
    <citation type="submission" date="2018-09" db="EMBL/GenBank/DDBJ databases">
        <title>Complete genome sequence of thermophilic cyanobacteria strain Thermosynechococcus elongatus PKUAC-SCTE542.</title>
        <authorList>
            <person name="Liang Y."/>
            <person name="Tang J."/>
            <person name="Daroch M."/>
        </authorList>
    </citation>
    <scope>NUCLEOTIDE SEQUENCE [LARGE SCALE GENOMIC DNA]</scope>
    <source>
        <strain evidence="15">E542</strain>
    </source>
</reference>
<dbReference type="InterPro" id="IPR037006">
    <property type="entry name" value="CheA-like_homodim_sf"/>
</dbReference>
<dbReference type="SUPFAM" id="SSF55874">
    <property type="entry name" value="ATPase domain of HSP90 chaperone/DNA topoisomerase II/histidine kinase"/>
    <property type="match status" value="1"/>
</dbReference>
<evidence type="ECO:0000313" key="14">
    <source>
        <dbReference type="EMBL" id="QLL29960.1"/>
    </source>
</evidence>
<evidence type="ECO:0000259" key="13">
    <source>
        <dbReference type="PROSITE" id="PS50894"/>
    </source>
</evidence>
<dbReference type="SMART" id="SM00387">
    <property type="entry name" value="HATPase_c"/>
    <property type="match status" value="1"/>
</dbReference>
<dbReference type="Gene3D" id="1.10.287.560">
    <property type="entry name" value="Histidine kinase CheA-like, homodimeric domain"/>
    <property type="match status" value="1"/>
</dbReference>
<dbReference type="EMBL" id="CP032152">
    <property type="protein sequence ID" value="QLL29960.1"/>
    <property type="molecule type" value="Genomic_DNA"/>
</dbReference>
<keyword evidence="5" id="KW-0418">Kinase</keyword>
<proteinExistence type="predicted"/>
<evidence type="ECO:0000256" key="5">
    <source>
        <dbReference type="ARBA" id="ARBA00022777"/>
    </source>
</evidence>
<keyword evidence="6" id="KW-0902">Two-component regulatory system</keyword>
<dbReference type="Gene3D" id="3.30.565.10">
    <property type="entry name" value="Histidine kinase-like ATPase, C-terminal domain"/>
    <property type="match status" value="1"/>
</dbReference>
<keyword evidence="3 8" id="KW-0597">Phosphoprotein</keyword>
<feature type="domain" description="HPt" evidence="13">
    <location>
        <begin position="2"/>
        <end position="106"/>
    </location>
</feature>
<keyword evidence="4" id="KW-0808">Transferase</keyword>
<evidence type="ECO:0000259" key="11">
    <source>
        <dbReference type="PROSITE" id="PS50110"/>
    </source>
</evidence>
<keyword evidence="15" id="KW-1185">Reference proteome</keyword>
<evidence type="ECO:0000256" key="3">
    <source>
        <dbReference type="ARBA" id="ARBA00022553"/>
    </source>
</evidence>
<dbReference type="SUPFAM" id="SSF47226">
    <property type="entry name" value="Histidine-containing phosphotransfer domain, HPT domain"/>
    <property type="match status" value="1"/>
</dbReference>
<dbReference type="PROSITE" id="PS50110">
    <property type="entry name" value="RESPONSE_REGULATORY"/>
    <property type="match status" value="1"/>
</dbReference>
<dbReference type="SUPFAM" id="SSF52172">
    <property type="entry name" value="CheY-like"/>
    <property type="match status" value="1"/>
</dbReference>
<dbReference type="InterPro" id="IPR008207">
    <property type="entry name" value="Sig_transdc_His_kin_Hpt_dom"/>
</dbReference>
<dbReference type="PANTHER" id="PTHR43395">
    <property type="entry name" value="SENSOR HISTIDINE KINASE CHEA"/>
    <property type="match status" value="1"/>
</dbReference>
<dbReference type="PROSITE" id="PS50894">
    <property type="entry name" value="HPT"/>
    <property type="match status" value="1"/>
</dbReference>
<dbReference type="InterPro" id="IPR011006">
    <property type="entry name" value="CheY-like_superfamily"/>
</dbReference>
<dbReference type="SUPFAM" id="SSF50341">
    <property type="entry name" value="CheW-like"/>
    <property type="match status" value="1"/>
</dbReference>
<dbReference type="EC" id="2.7.13.3" evidence="2"/>
<dbReference type="InterPro" id="IPR005467">
    <property type="entry name" value="His_kinase_dom"/>
</dbReference>
<feature type="domain" description="Response regulatory" evidence="11">
    <location>
        <begin position="1297"/>
        <end position="1414"/>
    </location>
</feature>
<dbReference type="InterPro" id="IPR036890">
    <property type="entry name" value="HATPase_C_sf"/>
</dbReference>
<evidence type="ECO:0000256" key="4">
    <source>
        <dbReference type="ARBA" id="ARBA00022679"/>
    </source>
</evidence>
<evidence type="ECO:0000256" key="8">
    <source>
        <dbReference type="PROSITE-ProRule" id="PRU00169"/>
    </source>
</evidence>
<dbReference type="Pfam" id="PF02518">
    <property type="entry name" value="HATPase_c"/>
    <property type="match status" value="1"/>
</dbReference>
<dbReference type="SMART" id="SM01231">
    <property type="entry name" value="H-kinase_dim"/>
    <property type="match status" value="1"/>
</dbReference>
<evidence type="ECO:0000259" key="12">
    <source>
        <dbReference type="PROSITE" id="PS50851"/>
    </source>
</evidence>
<dbReference type="KEGG" id="tsq:D3A95_05590"/>
<evidence type="ECO:0000256" key="1">
    <source>
        <dbReference type="ARBA" id="ARBA00000085"/>
    </source>
</evidence>
<dbReference type="GO" id="GO:0000155">
    <property type="term" value="F:phosphorelay sensor kinase activity"/>
    <property type="evidence" value="ECO:0007669"/>
    <property type="project" value="InterPro"/>
</dbReference>
<feature type="domain" description="CheW-like" evidence="12">
    <location>
        <begin position="1126"/>
        <end position="1272"/>
    </location>
</feature>
<feature type="modified residue" description="4-aspartylphosphate" evidence="8">
    <location>
        <position position="1347"/>
    </location>
</feature>
<dbReference type="GO" id="GO:0006935">
    <property type="term" value="P:chemotaxis"/>
    <property type="evidence" value="ECO:0007669"/>
    <property type="project" value="InterPro"/>
</dbReference>
<dbReference type="SMART" id="SM00448">
    <property type="entry name" value="REC"/>
    <property type="match status" value="1"/>
</dbReference>
<protein>
    <recommendedName>
        <fullName evidence="2">histidine kinase</fullName>
        <ecNumber evidence="2">2.7.13.3</ecNumber>
    </recommendedName>
</protein>
<evidence type="ECO:0000256" key="9">
    <source>
        <dbReference type="SAM" id="MobiDB-lite"/>
    </source>
</evidence>